<dbReference type="WBParaSite" id="Pan_g13442.t1">
    <property type="protein sequence ID" value="Pan_g13442.t1"/>
    <property type="gene ID" value="Pan_g13442"/>
</dbReference>
<feature type="transmembrane region" description="Helical" evidence="1">
    <location>
        <begin position="111"/>
        <end position="131"/>
    </location>
</feature>
<dbReference type="Proteomes" id="UP000492821">
    <property type="component" value="Unassembled WGS sequence"/>
</dbReference>
<organism evidence="2 3">
    <name type="scientific">Panagrellus redivivus</name>
    <name type="common">Microworm</name>
    <dbReference type="NCBI Taxonomy" id="6233"/>
    <lineage>
        <taxon>Eukaryota</taxon>
        <taxon>Metazoa</taxon>
        <taxon>Ecdysozoa</taxon>
        <taxon>Nematoda</taxon>
        <taxon>Chromadorea</taxon>
        <taxon>Rhabditida</taxon>
        <taxon>Tylenchina</taxon>
        <taxon>Panagrolaimomorpha</taxon>
        <taxon>Panagrolaimoidea</taxon>
        <taxon>Panagrolaimidae</taxon>
        <taxon>Panagrellus</taxon>
    </lineage>
</organism>
<sequence>MSLTRSEFVFDAFLYVCTTIEFVALSYLFYAMCLRTSPIRQAYFVLSILGDIIDFAAKLSGSISFNGKFKNVVLWHDYFLFGMLGLVLTLNRYTAIAYWNKHHRFWSFRSTCAWCVFLLAYPVIVDVGFLASDPNGFICLPDPYINKECEKVYGRMGIRQCISNVITGIGSITISAMTIGKIRQTSAPQIATKLFVQSCVSNAFFVVFTISKGLVGIMWIQGLAANLTLANTVTEFANLANYTRQCVNIIWLVVITRSLIRTSKQIAVATTITSLTTIK</sequence>
<evidence type="ECO:0000256" key="1">
    <source>
        <dbReference type="SAM" id="Phobius"/>
    </source>
</evidence>
<keyword evidence="1" id="KW-0812">Transmembrane</keyword>
<accession>A0A7E4UX07</accession>
<proteinExistence type="predicted"/>
<dbReference type="AlphaFoldDB" id="A0A7E4UX07"/>
<reference evidence="2" key="1">
    <citation type="journal article" date="2013" name="Genetics">
        <title>The draft genome and transcriptome of Panagrellus redivivus are shaped by the harsh demands of a free-living lifestyle.</title>
        <authorList>
            <person name="Srinivasan J."/>
            <person name="Dillman A.R."/>
            <person name="Macchietto M.G."/>
            <person name="Heikkinen L."/>
            <person name="Lakso M."/>
            <person name="Fracchia K.M."/>
            <person name="Antoshechkin I."/>
            <person name="Mortazavi A."/>
            <person name="Wong G."/>
            <person name="Sternberg P.W."/>
        </authorList>
    </citation>
    <scope>NUCLEOTIDE SEQUENCE [LARGE SCALE GENOMIC DNA]</scope>
    <source>
        <strain evidence="2">MT8872</strain>
    </source>
</reference>
<evidence type="ECO:0000313" key="3">
    <source>
        <dbReference type="WBParaSite" id="Pan_g13442.t1"/>
    </source>
</evidence>
<feature type="transmembrane region" description="Helical" evidence="1">
    <location>
        <begin position="79"/>
        <end position="99"/>
    </location>
</feature>
<keyword evidence="1" id="KW-0472">Membrane</keyword>
<evidence type="ECO:0000313" key="2">
    <source>
        <dbReference type="Proteomes" id="UP000492821"/>
    </source>
</evidence>
<name>A0A7E4UX07_PANRE</name>
<feature type="transmembrane region" description="Helical" evidence="1">
    <location>
        <begin position="194"/>
        <end position="222"/>
    </location>
</feature>
<protein>
    <submittedName>
        <fullName evidence="3">G_PROTEIN_RECEP_F1_2 domain-containing protein</fullName>
    </submittedName>
</protein>
<keyword evidence="1" id="KW-1133">Transmembrane helix</keyword>
<feature type="transmembrane region" description="Helical" evidence="1">
    <location>
        <begin position="12"/>
        <end position="30"/>
    </location>
</feature>
<keyword evidence="2" id="KW-1185">Reference proteome</keyword>
<reference evidence="3" key="2">
    <citation type="submission" date="2020-10" db="UniProtKB">
        <authorList>
            <consortium name="WormBaseParasite"/>
        </authorList>
    </citation>
    <scope>IDENTIFICATION</scope>
</reference>
<feature type="transmembrane region" description="Helical" evidence="1">
    <location>
        <begin position="162"/>
        <end position="182"/>
    </location>
</feature>